<dbReference type="CDD" id="cd00293">
    <property type="entry name" value="USP-like"/>
    <property type="match status" value="1"/>
</dbReference>
<evidence type="ECO:0000256" key="4">
    <source>
        <dbReference type="ARBA" id="ARBA00037131"/>
    </source>
</evidence>
<evidence type="ECO:0000256" key="1">
    <source>
        <dbReference type="ARBA" id="ARBA00004496"/>
    </source>
</evidence>
<accession>A0ABY5LKA9</accession>
<comment type="subcellular location">
    <subcellularLocation>
        <location evidence="1">Cytoplasm</location>
    </subcellularLocation>
</comment>
<dbReference type="PANTHER" id="PTHR47892:SF1">
    <property type="entry name" value="UNIVERSAL STRESS PROTEIN E"/>
    <property type="match status" value="1"/>
</dbReference>
<evidence type="ECO:0000313" key="7">
    <source>
        <dbReference type="Proteomes" id="UP001058602"/>
    </source>
</evidence>
<gene>
    <name evidence="6" type="ORF">NP165_19770</name>
</gene>
<feature type="domain" description="UspA" evidence="5">
    <location>
        <begin position="3"/>
        <end position="145"/>
    </location>
</feature>
<evidence type="ECO:0000313" key="6">
    <source>
        <dbReference type="EMBL" id="UUM32507.1"/>
    </source>
</evidence>
<keyword evidence="7" id="KW-1185">Reference proteome</keyword>
<evidence type="ECO:0000256" key="2">
    <source>
        <dbReference type="ARBA" id="ARBA00008791"/>
    </source>
</evidence>
<name>A0ABY5LKA9_9VIBR</name>
<dbReference type="InterPro" id="IPR006015">
    <property type="entry name" value="Universal_stress_UspA"/>
</dbReference>
<dbReference type="Gene3D" id="3.40.50.12370">
    <property type="match status" value="1"/>
</dbReference>
<dbReference type="Pfam" id="PF00582">
    <property type="entry name" value="Usp"/>
    <property type="match status" value="2"/>
</dbReference>
<dbReference type="Proteomes" id="UP001058602">
    <property type="component" value="Chromosome 2"/>
</dbReference>
<proteinExistence type="inferred from homology"/>
<feature type="domain" description="UspA" evidence="5">
    <location>
        <begin position="152"/>
        <end position="300"/>
    </location>
</feature>
<comment type="similarity">
    <text evidence="2">Belongs to the universal stress protein A family.</text>
</comment>
<dbReference type="RefSeq" id="WP_257086173.1">
    <property type="nucleotide sequence ID" value="NZ_CP102097.1"/>
</dbReference>
<dbReference type="EMBL" id="CP102097">
    <property type="protein sequence ID" value="UUM32507.1"/>
    <property type="molecule type" value="Genomic_DNA"/>
</dbReference>
<dbReference type="PANTHER" id="PTHR47892">
    <property type="entry name" value="UNIVERSAL STRESS PROTEIN E"/>
    <property type="match status" value="1"/>
</dbReference>
<comment type="function">
    <text evidence="4">Required for resistance to DNA-damaging agents.</text>
</comment>
<evidence type="ECO:0000256" key="3">
    <source>
        <dbReference type="ARBA" id="ARBA00022490"/>
    </source>
</evidence>
<dbReference type="PRINTS" id="PR01438">
    <property type="entry name" value="UNVRSLSTRESS"/>
</dbReference>
<dbReference type="InterPro" id="IPR006016">
    <property type="entry name" value="UspA"/>
</dbReference>
<evidence type="ECO:0000259" key="5">
    <source>
        <dbReference type="Pfam" id="PF00582"/>
    </source>
</evidence>
<reference evidence="6" key="1">
    <citation type="submission" date="2022-07" db="EMBL/GenBank/DDBJ databases">
        <title>Complete genome of Vibrio japonicus strain JCM 31412T and phylogenomic assessment of the Nereis clade of the genus Vibrio.</title>
        <authorList>
            <person name="Shlafstein M.D."/>
            <person name="Emsley S.A."/>
            <person name="Ushijima B."/>
            <person name="Videau P."/>
            <person name="Saw J.H."/>
        </authorList>
    </citation>
    <scope>NUCLEOTIDE SEQUENCE</scope>
    <source>
        <strain evidence="6">JCM 31412</strain>
    </source>
</reference>
<sequence>MAFTKLLVPIAPEQQITQAFHEAFVFANQCSANVTLLVVIKELAEFKQNYNVSGSALDILDNATQYYQQSLDEHAQTLKKQYPKVTFTTKVRVGIPYIEIIKEAHDSQVSMVIIDSHRKGKEEACQRGSDTLNLMRNSEIPIWAISTDSKPIKNVVVALDLTNQEYQAFNSKLIALSIDFCASIKAELVFCHAWRLEYEGFLRDWSGYKDIEVALLSQNMRQERTQRLTDLLAPHKKSEVPIRVELLEGEARDVLPKYVNENGVDLVILGSMSRTGIAGFVMGNTAESMLNTLNCSVLTLKPDTFESPVLKEEP</sequence>
<organism evidence="6 7">
    <name type="scientific">Vibrio japonicus</name>
    <dbReference type="NCBI Taxonomy" id="1824638"/>
    <lineage>
        <taxon>Bacteria</taxon>
        <taxon>Pseudomonadati</taxon>
        <taxon>Pseudomonadota</taxon>
        <taxon>Gammaproteobacteria</taxon>
        <taxon>Vibrionales</taxon>
        <taxon>Vibrionaceae</taxon>
        <taxon>Vibrio</taxon>
    </lineage>
</organism>
<protein>
    <submittedName>
        <fullName evidence="6">Universal stress protein</fullName>
    </submittedName>
</protein>
<dbReference type="SUPFAM" id="SSF52402">
    <property type="entry name" value="Adenine nucleotide alpha hydrolases-like"/>
    <property type="match status" value="2"/>
</dbReference>
<keyword evidence="3" id="KW-0963">Cytoplasm</keyword>